<dbReference type="PANTHER" id="PTHR14159">
    <property type="entry name" value="ATAXIN-3-RELATED"/>
    <property type="match status" value="1"/>
</dbReference>
<dbReference type="SMART" id="SM01246">
    <property type="entry name" value="Josephin"/>
    <property type="match status" value="1"/>
</dbReference>
<feature type="region of interest" description="Disordered" evidence="14">
    <location>
        <begin position="254"/>
        <end position="356"/>
    </location>
</feature>
<dbReference type="PANTHER" id="PTHR14159:SF0">
    <property type="entry name" value="ATAXIN-3-RELATED"/>
    <property type="match status" value="1"/>
</dbReference>
<dbReference type="InterPro" id="IPR006155">
    <property type="entry name" value="Josephin"/>
</dbReference>
<dbReference type="InterPro" id="IPR033865">
    <property type="entry name" value="Ataxin-3"/>
</dbReference>
<evidence type="ECO:0000256" key="1">
    <source>
        <dbReference type="ARBA" id="ARBA00000707"/>
    </source>
</evidence>
<evidence type="ECO:0000256" key="7">
    <source>
        <dbReference type="ARBA" id="ARBA00022801"/>
    </source>
</evidence>
<dbReference type="GO" id="GO:0006508">
    <property type="term" value="P:proteolysis"/>
    <property type="evidence" value="ECO:0007669"/>
    <property type="project" value="UniProtKB-KW"/>
</dbReference>
<protein>
    <recommendedName>
        <fullName evidence="3">ubiquitinyl hydrolase 1</fullName>
        <ecNumber evidence="3">3.4.19.12</ecNumber>
    </recommendedName>
</protein>
<feature type="active site" description="Proton acceptor" evidence="12">
    <location>
        <position position="112"/>
    </location>
</feature>
<keyword evidence="6" id="KW-0833">Ubl conjugation pathway</keyword>
<keyword evidence="17" id="KW-1185">Reference proteome</keyword>
<gene>
    <name evidence="16" type="primary">Atxn3</name>
    <name evidence="16" type="ORF">XIPELE_R05030</name>
</gene>
<comment type="subcellular location">
    <subcellularLocation>
        <location evidence="2">Nucleus</location>
    </subcellularLocation>
</comment>
<dbReference type="PROSITE" id="PS50330">
    <property type="entry name" value="UIM"/>
    <property type="match status" value="3"/>
</dbReference>
<dbReference type="GO" id="GO:0005634">
    <property type="term" value="C:nucleus"/>
    <property type="evidence" value="ECO:0007669"/>
    <property type="project" value="UniProtKB-SubCell"/>
</dbReference>
<feature type="active site" evidence="12 13">
    <location>
        <position position="127"/>
    </location>
</feature>
<evidence type="ECO:0000256" key="3">
    <source>
        <dbReference type="ARBA" id="ARBA00012759"/>
    </source>
</evidence>
<feature type="active site" description="Nucleophile" evidence="12">
    <location>
        <position position="6"/>
    </location>
</feature>
<keyword evidence="8" id="KW-0788">Thiol protease</keyword>
<keyword evidence="11" id="KW-0539">Nucleus</keyword>
<evidence type="ECO:0000256" key="13">
    <source>
        <dbReference type="PROSITE-ProRule" id="PRU00331"/>
    </source>
</evidence>
<dbReference type="PROSITE" id="PS50957">
    <property type="entry name" value="JOSEPHIN"/>
    <property type="match status" value="1"/>
</dbReference>
<feature type="compositionally biased region" description="Basic and acidic residues" evidence="14">
    <location>
        <begin position="346"/>
        <end position="356"/>
    </location>
</feature>
<evidence type="ECO:0000313" key="16">
    <source>
        <dbReference type="EMBL" id="NXU91538.1"/>
    </source>
</evidence>
<dbReference type="SMART" id="SM00726">
    <property type="entry name" value="UIM"/>
    <property type="match status" value="3"/>
</dbReference>
<dbReference type="PRINTS" id="PR01233">
    <property type="entry name" value="JOSEPHIN"/>
</dbReference>
<dbReference type="Pfam" id="PF16619">
    <property type="entry name" value="SUIM_assoc"/>
    <property type="match status" value="1"/>
</dbReference>
<feature type="active site" evidence="13">
    <location>
        <position position="6"/>
    </location>
</feature>
<keyword evidence="5" id="KW-0677">Repeat</keyword>
<dbReference type="EMBL" id="VZUH01006416">
    <property type="protein sequence ID" value="NXU91538.1"/>
    <property type="molecule type" value="Genomic_DNA"/>
</dbReference>
<proteinExistence type="predicted"/>
<feature type="non-terminal residue" evidence="16">
    <location>
        <position position="1"/>
    </location>
</feature>
<evidence type="ECO:0000256" key="2">
    <source>
        <dbReference type="ARBA" id="ARBA00004123"/>
    </source>
</evidence>
<dbReference type="EC" id="3.4.19.12" evidence="3"/>
<sequence>QEGSLCAQHCLNNLLQGEYFSPVELSSIAQQLDEEERMRMAEGGVSSEEYRTFLQQQPSVNMDDSGFFSIQVISNALKVWGLELILFNSPEYQRLGIDPINEKSFICNYKEHWFTVRKLGKQWFNLNSLLMGPELISDTYLALFLAQLQQEGYSIFVVKGDLPDCEADQLLQMIRVQQMQRPKLIGEEAAQSRDQRLPRSDVDQAIEVNHPFDGTGMLDEDEENFQRALALSRQEIDMEDEEADLRRAIQLSMQGSRRSELSGSLPQNVPQSSHSSQTESLSSEELRRRRQAYFEKQQQQLQQQDQTPDLHDKATLSSSTREADPGGDMSEEDMLQAAMNMSLESVRNHLNSEEEK</sequence>
<evidence type="ECO:0000256" key="5">
    <source>
        <dbReference type="ARBA" id="ARBA00022737"/>
    </source>
</evidence>
<dbReference type="Proteomes" id="UP000551443">
    <property type="component" value="Unassembled WGS sequence"/>
</dbReference>
<organism evidence="16 17">
    <name type="scientific">Xiphorhynchus elegans</name>
    <name type="common">elegant woodcreeper</name>
    <dbReference type="NCBI Taxonomy" id="269412"/>
    <lineage>
        <taxon>Eukaryota</taxon>
        <taxon>Metazoa</taxon>
        <taxon>Chordata</taxon>
        <taxon>Craniata</taxon>
        <taxon>Vertebrata</taxon>
        <taxon>Euteleostomi</taxon>
        <taxon>Archelosauria</taxon>
        <taxon>Archosauria</taxon>
        <taxon>Dinosauria</taxon>
        <taxon>Saurischia</taxon>
        <taxon>Theropoda</taxon>
        <taxon>Coelurosauria</taxon>
        <taxon>Aves</taxon>
        <taxon>Neognathae</taxon>
        <taxon>Neoaves</taxon>
        <taxon>Telluraves</taxon>
        <taxon>Australaves</taxon>
        <taxon>Passeriformes</taxon>
        <taxon>Dendrocolaptidae</taxon>
        <taxon>Xiphorhynchus</taxon>
    </lineage>
</organism>
<dbReference type="GO" id="GO:0004843">
    <property type="term" value="F:cysteine-type deubiquitinase activity"/>
    <property type="evidence" value="ECO:0007669"/>
    <property type="project" value="UniProtKB-EC"/>
</dbReference>
<evidence type="ECO:0000256" key="11">
    <source>
        <dbReference type="ARBA" id="ARBA00023242"/>
    </source>
</evidence>
<evidence type="ECO:0000256" key="8">
    <source>
        <dbReference type="ARBA" id="ARBA00022807"/>
    </source>
</evidence>
<reference evidence="16 17" key="1">
    <citation type="submission" date="2019-09" db="EMBL/GenBank/DDBJ databases">
        <title>Bird 10,000 Genomes (B10K) Project - Family phase.</title>
        <authorList>
            <person name="Zhang G."/>
        </authorList>
    </citation>
    <scope>NUCLEOTIDE SEQUENCE [LARGE SCALE GENOMIC DNA]</scope>
    <source>
        <strain evidence="16">OUT-0059</strain>
        <tissue evidence="16">Muscle</tissue>
    </source>
</reference>
<dbReference type="AlphaFoldDB" id="A0A7L3PRJ3"/>
<feature type="active site" evidence="13">
    <location>
        <position position="112"/>
    </location>
</feature>
<accession>A0A7L3PRJ3</accession>
<evidence type="ECO:0000256" key="6">
    <source>
        <dbReference type="ARBA" id="ARBA00022786"/>
    </source>
</evidence>
<feature type="compositionally biased region" description="Low complexity" evidence="14">
    <location>
        <begin position="271"/>
        <end position="283"/>
    </location>
</feature>
<keyword evidence="7 13" id="KW-0378">Hydrolase</keyword>
<dbReference type="Gene3D" id="1.10.287.10">
    <property type="entry name" value="S15/NS1, RNA-binding"/>
    <property type="match status" value="1"/>
</dbReference>
<name>A0A7L3PRJ3_9DEND</name>
<dbReference type="FunFam" id="3.90.70.40:FF:000005">
    <property type="entry name" value="Ataxin 3"/>
    <property type="match status" value="1"/>
</dbReference>
<feature type="non-terminal residue" evidence="16">
    <location>
        <position position="356"/>
    </location>
</feature>
<feature type="domain" description="Josephin" evidence="15">
    <location>
        <begin position="1"/>
        <end position="173"/>
    </location>
</feature>
<evidence type="ECO:0000256" key="14">
    <source>
        <dbReference type="SAM" id="MobiDB-lite"/>
    </source>
</evidence>
<evidence type="ECO:0000256" key="9">
    <source>
        <dbReference type="ARBA" id="ARBA00023015"/>
    </source>
</evidence>
<comment type="catalytic activity">
    <reaction evidence="1">
        <text>Thiol-dependent hydrolysis of ester, thioester, amide, peptide and isopeptide bonds formed by the C-terminal Gly of ubiquitin (a 76-residue protein attached to proteins as an intracellular targeting signal).</text>
        <dbReference type="EC" id="3.4.19.12"/>
    </reaction>
</comment>
<dbReference type="GO" id="GO:0016579">
    <property type="term" value="P:protein deubiquitination"/>
    <property type="evidence" value="ECO:0007669"/>
    <property type="project" value="InterPro"/>
</dbReference>
<feature type="compositionally biased region" description="Polar residues" evidence="14">
    <location>
        <begin position="254"/>
        <end position="270"/>
    </location>
</feature>
<evidence type="ECO:0000313" key="17">
    <source>
        <dbReference type="Proteomes" id="UP000551443"/>
    </source>
</evidence>
<comment type="caution">
    <text evidence="16">The sequence shown here is derived from an EMBL/GenBank/DDBJ whole genome shotgun (WGS) entry which is preliminary data.</text>
</comment>
<feature type="compositionally biased region" description="Low complexity" evidence="14">
    <location>
        <begin position="297"/>
        <end position="306"/>
    </location>
</feature>
<evidence type="ECO:0000259" key="15">
    <source>
        <dbReference type="PROSITE" id="PS50957"/>
    </source>
</evidence>
<keyword evidence="9" id="KW-0805">Transcription regulation</keyword>
<keyword evidence="4" id="KW-0645">Protease</keyword>
<evidence type="ECO:0000256" key="4">
    <source>
        <dbReference type="ARBA" id="ARBA00022670"/>
    </source>
</evidence>
<evidence type="ECO:0000256" key="10">
    <source>
        <dbReference type="ARBA" id="ARBA00023163"/>
    </source>
</evidence>
<dbReference type="FunFam" id="1.10.287.10:FF:000005">
    <property type="entry name" value="ataxin-3 isoform X1"/>
    <property type="match status" value="1"/>
</dbReference>
<keyword evidence="10" id="KW-0804">Transcription</keyword>
<dbReference type="Pfam" id="PF02099">
    <property type="entry name" value="Josephin"/>
    <property type="match status" value="1"/>
</dbReference>
<dbReference type="Pfam" id="PF02809">
    <property type="entry name" value="UIM"/>
    <property type="match status" value="3"/>
</dbReference>
<evidence type="ECO:0000256" key="12">
    <source>
        <dbReference type="PIRSR" id="PIRSR633865-1"/>
    </source>
</evidence>
<dbReference type="InterPro" id="IPR003903">
    <property type="entry name" value="UIM_dom"/>
</dbReference>
<dbReference type="Gene3D" id="3.90.70.40">
    <property type="match status" value="1"/>
</dbReference>